<name>A0A8J7UWK3_9BACT</name>
<dbReference type="EMBL" id="JAFIDN010000013">
    <property type="protein sequence ID" value="MBP3193756.1"/>
    <property type="molecule type" value="Genomic_DNA"/>
</dbReference>
<organism evidence="1 2">
    <name type="scientific">Natronogracilivirga saccharolytica</name>
    <dbReference type="NCBI Taxonomy" id="2812953"/>
    <lineage>
        <taxon>Bacteria</taxon>
        <taxon>Pseudomonadati</taxon>
        <taxon>Balneolota</taxon>
        <taxon>Balneolia</taxon>
        <taxon>Balneolales</taxon>
        <taxon>Cyclonatronaceae</taxon>
        <taxon>Natronogracilivirga</taxon>
    </lineage>
</organism>
<dbReference type="AlphaFoldDB" id="A0A8J7UWK3"/>
<dbReference type="Proteomes" id="UP000673975">
    <property type="component" value="Unassembled WGS sequence"/>
</dbReference>
<keyword evidence="2" id="KW-1185">Reference proteome</keyword>
<evidence type="ECO:0000313" key="1">
    <source>
        <dbReference type="EMBL" id="MBP3193756.1"/>
    </source>
</evidence>
<accession>A0A8J7UWK3</accession>
<sequence length="195" mass="21682">MTLFLITVSAASARQQTQTLFRSDIRHGGFGQLTYALTQVNGETVYMSGTRGAWILNLTSDHALHIGLAGYRTRPDASAVNWPHDDIRKPDIRTNYGGFELEYVNSSYRLLHFGTQLLVGSGTVRYDDGDVDLEKTRDDYFVVQPGANVFLNVTSWFRISGGLYYRYASNVSLDGTSDSDLSGLTGIMGLRFGRF</sequence>
<comment type="caution">
    <text evidence="1">The sequence shown here is derived from an EMBL/GenBank/DDBJ whole genome shotgun (WGS) entry which is preliminary data.</text>
</comment>
<gene>
    <name evidence="1" type="ORF">NATSA_13850</name>
</gene>
<proteinExistence type="predicted"/>
<reference evidence="1" key="1">
    <citation type="submission" date="2021-02" db="EMBL/GenBank/DDBJ databases">
        <title>Natronogracilivirga saccharolytica gen. nov. sp. nov. a new anaerobic, haloalkiliphilic carbohydrate-fermenting bacterium from soda lake and proposing of Cyclonatronumiaceae fam. nov. in the phylum Balneolaeota.</title>
        <authorList>
            <person name="Zhilina T.N."/>
            <person name="Sorokin D.Y."/>
            <person name="Zavarzina D.G."/>
            <person name="Toshchakov S.V."/>
            <person name="Kublanov I.V."/>
        </authorList>
    </citation>
    <scope>NUCLEOTIDE SEQUENCE</scope>
    <source>
        <strain evidence="1">Z-1702</strain>
    </source>
</reference>
<protein>
    <submittedName>
        <fullName evidence="1">Uncharacterized protein</fullName>
    </submittedName>
</protein>
<evidence type="ECO:0000313" key="2">
    <source>
        <dbReference type="Proteomes" id="UP000673975"/>
    </source>
</evidence>